<sequence>MSEALIEPGATFGADCNLAPFAVLKAGAVLGDGVTVDHFTVVGGLPQDLKFDPATKSGVRIGAGSVLREGVTVHRATREGAFTEIGKNCLLMANSHVGHDSVLGDNVIMANGALLGGHVHVGKNAFISGNAVIHQHVRVGEGCIISGGSRVGLDVPPFVIVDGKNTVGGLNLVGLRRRGHTAEEIADLKNCYRAIYMSEVKGSAADKAATVEPKTATGKIFIDFFADRGRGFIHARR</sequence>
<evidence type="ECO:0000259" key="6">
    <source>
        <dbReference type="Pfam" id="PF13720"/>
    </source>
</evidence>
<name>A0A842HKI6_9BACT</name>
<dbReference type="PANTHER" id="PTHR43480">
    <property type="entry name" value="ACYL-[ACYL-CARRIER-PROTEIN]--UDP-N-ACETYLGLUCOSAMINE O-ACYLTRANSFERASE"/>
    <property type="match status" value="1"/>
</dbReference>
<dbReference type="InterPro" id="IPR037157">
    <property type="entry name" value="Acetyltransf_C_sf"/>
</dbReference>
<evidence type="ECO:0000256" key="4">
    <source>
        <dbReference type="ARBA" id="ARBA00023098"/>
    </source>
</evidence>
<keyword evidence="4" id="KW-0443">Lipid metabolism</keyword>
<evidence type="ECO:0000256" key="2">
    <source>
        <dbReference type="ARBA" id="ARBA00022556"/>
    </source>
</evidence>
<reference evidence="7 8" key="1">
    <citation type="submission" date="2020-07" db="EMBL/GenBank/DDBJ databases">
        <authorList>
            <person name="Feng X."/>
        </authorList>
    </citation>
    <scope>NUCLEOTIDE SEQUENCE [LARGE SCALE GENOMIC DNA]</scope>
    <source>
        <strain evidence="7 8">JCM31066</strain>
    </source>
</reference>
<dbReference type="RefSeq" id="WP_185677362.1">
    <property type="nucleotide sequence ID" value="NZ_JACHVB010000064.1"/>
</dbReference>
<comment type="caution">
    <text evidence="7">The sequence shown here is derived from an EMBL/GenBank/DDBJ whole genome shotgun (WGS) entry which is preliminary data.</text>
</comment>
<evidence type="ECO:0000313" key="8">
    <source>
        <dbReference type="Proteomes" id="UP000546464"/>
    </source>
</evidence>
<dbReference type="AlphaFoldDB" id="A0A842HKI6"/>
<keyword evidence="1" id="KW-0444">Lipid biosynthesis</keyword>
<keyword evidence="2" id="KW-0441">Lipid A biosynthesis</keyword>
<dbReference type="GO" id="GO:0009245">
    <property type="term" value="P:lipid A biosynthetic process"/>
    <property type="evidence" value="ECO:0007669"/>
    <property type="project" value="UniProtKB-KW"/>
</dbReference>
<dbReference type="InterPro" id="IPR010137">
    <property type="entry name" value="Lipid_A_LpxA"/>
</dbReference>
<organism evidence="7 8">
    <name type="scientific">Ruficoccus amylovorans</name>
    <dbReference type="NCBI Taxonomy" id="1804625"/>
    <lineage>
        <taxon>Bacteria</taxon>
        <taxon>Pseudomonadati</taxon>
        <taxon>Verrucomicrobiota</taxon>
        <taxon>Opitutia</taxon>
        <taxon>Puniceicoccales</taxon>
        <taxon>Cerasicoccaceae</taxon>
        <taxon>Ruficoccus</taxon>
    </lineage>
</organism>
<dbReference type="Proteomes" id="UP000546464">
    <property type="component" value="Unassembled WGS sequence"/>
</dbReference>
<protein>
    <submittedName>
        <fullName evidence="7">Acyl-ACP--UDP-N-acetylglucosamine O-acyltransferase</fullName>
        <ecNumber evidence="7">2.3.1.129</ecNumber>
    </submittedName>
</protein>
<dbReference type="InterPro" id="IPR001451">
    <property type="entry name" value="Hexapep"/>
</dbReference>
<dbReference type="Pfam" id="PF13720">
    <property type="entry name" value="Acetyltransf_11"/>
    <property type="match status" value="1"/>
</dbReference>
<dbReference type="InterPro" id="IPR011004">
    <property type="entry name" value="Trimer_LpxA-like_sf"/>
</dbReference>
<dbReference type="PIRSF" id="PIRSF000456">
    <property type="entry name" value="UDP-GlcNAc_acltr"/>
    <property type="match status" value="1"/>
</dbReference>
<dbReference type="GO" id="GO:0008780">
    <property type="term" value="F:acyl-[acyl-carrier-protein]-UDP-N-acetylglucosamine O-acyltransferase activity"/>
    <property type="evidence" value="ECO:0007669"/>
    <property type="project" value="UniProtKB-EC"/>
</dbReference>
<dbReference type="GO" id="GO:0016020">
    <property type="term" value="C:membrane"/>
    <property type="evidence" value="ECO:0007669"/>
    <property type="project" value="GOC"/>
</dbReference>
<dbReference type="Gene3D" id="2.160.10.10">
    <property type="entry name" value="Hexapeptide repeat proteins"/>
    <property type="match status" value="1"/>
</dbReference>
<dbReference type="InterPro" id="IPR029098">
    <property type="entry name" value="Acetyltransf_C"/>
</dbReference>
<evidence type="ECO:0000313" key="7">
    <source>
        <dbReference type="EMBL" id="MBC2596458.1"/>
    </source>
</evidence>
<keyword evidence="8" id="KW-1185">Reference proteome</keyword>
<proteinExistence type="predicted"/>
<gene>
    <name evidence="7" type="primary">lpxA</name>
    <name evidence="7" type="ORF">H5P28_19485</name>
</gene>
<dbReference type="EC" id="2.3.1.129" evidence="7"/>
<keyword evidence="3 7" id="KW-0808">Transferase</keyword>
<dbReference type="SUPFAM" id="SSF51161">
    <property type="entry name" value="Trimeric LpxA-like enzymes"/>
    <property type="match status" value="1"/>
</dbReference>
<keyword evidence="5 7" id="KW-0012">Acyltransferase</keyword>
<feature type="domain" description="UDP N-acetylglucosamine O-acyltransferase C-terminal" evidence="6">
    <location>
        <begin position="154"/>
        <end position="233"/>
    </location>
</feature>
<dbReference type="Gene3D" id="1.20.1180.10">
    <property type="entry name" value="Udp N-acetylglucosamine O-acyltransferase, C-terminal domain"/>
    <property type="match status" value="1"/>
</dbReference>
<evidence type="ECO:0000256" key="3">
    <source>
        <dbReference type="ARBA" id="ARBA00022679"/>
    </source>
</evidence>
<evidence type="ECO:0000256" key="1">
    <source>
        <dbReference type="ARBA" id="ARBA00022516"/>
    </source>
</evidence>
<dbReference type="EMBL" id="JACHVB010000064">
    <property type="protein sequence ID" value="MBC2596458.1"/>
    <property type="molecule type" value="Genomic_DNA"/>
</dbReference>
<evidence type="ECO:0000256" key="5">
    <source>
        <dbReference type="ARBA" id="ARBA00023315"/>
    </source>
</evidence>
<dbReference type="NCBIfam" id="NF003657">
    <property type="entry name" value="PRK05289.1"/>
    <property type="match status" value="1"/>
</dbReference>
<dbReference type="PANTHER" id="PTHR43480:SF1">
    <property type="entry name" value="ACYL-[ACYL-CARRIER-PROTEIN]--UDP-N-ACETYLGLUCOSAMINE O-ACYLTRANSFERASE, MITOCHONDRIAL-RELATED"/>
    <property type="match status" value="1"/>
</dbReference>
<dbReference type="Pfam" id="PF00132">
    <property type="entry name" value="Hexapep"/>
    <property type="match status" value="2"/>
</dbReference>
<accession>A0A842HKI6</accession>